<comment type="caution">
    <text evidence="8">The sequence shown here is derived from an EMBL/GenBank/DDBJ whole genome shotgun (WGS) entry which is preliminary data.</text>
</comment>
<reference evidence="8 9" key="1">
    <citation type="journal article" date="2017" name="Mol. Biol. Evol.">
        <title>The 4-celled Tetrabaena socialis nuclear genome reveals the essential components for genetic control of cell number at the origin of multicellularity in the volvocine lineage.</title>
        <authorList>
            <person name="Featherston J."/>
            <person name="Arakaki Y."/>
            <person name="Hanschen E.R."/>
            <person name="Ferris P.J."/>
            <person name="Michod R.E."/>
            <person name="Olson B.J.S.C."/>
            <person name="Nozaki H."/>
            <person name="Durand P.M."/>
        </authorList>
    </citation>
    <scope>NUCLEOTIDE SEQUENCE [LARGE SCALE GENOMIC DNA]</scope>
    <source>
        <strain evidence="8 9">NIES-571</strain>
    </source>
</reference>
<evidence type="ECO:0000256" key="4">
    <source>
        <dbReference type="ARBA" id="ARBA00022989"/>
    </source>
</evidence>
<organism evidence="8 9">
    <name type="scientific">Tetrabaena socialis</name>
    <dbReference type="NCBI Taxonomy" id="47790"/>
    <lineage>
        <taxon>Eukaryota</taxon>
        <taxon>Viridiplantae</taxon>
        <taxon>Chlorophyta</taxon>
        <taxon>core chlorophytes</taxon>
        <taxon>Chlorophyceae</taxon>
        <taxon>CS clade</taxon>
        <taxon>Chlamydomonadales</taxon>
        <taxon>Tetrabaenaceae</taxon>
        <taxon>Tetrabaena</taxon>
    </lineage>
</organism>
<evidence type="ECO:0000256" key="3">
    <source>
        <dbReference type="ARBA" id="ARBA00022741"/>
    </source>
</evidence>
<evidence type="ECO:0000313" key="8">
    <source>
        <dbReference type="EMBL" id="PNH02297.1"/>
    </source>
</evidence>
<evidence type="ECO:0000256" key="2">
    <source>
        <dbReference type="ARBA" id="ARBA00022692"/>
    </source>
</evidence>
<dbReference type="GO" id="GO:0000166">
    <property type="term" value="F:nucleotide binding"/>
    <property type="evidence" value="ECO:0007669"/>
    <property type="project" value="UniProtKB-KW"/>
</dbReference>
<dbReference type="PANTHER" id="PTHR11920">
    <property type="entry name" value="GUANYLYL CYCLASE"/>
    <property type="match status" value="1"/>
</dbReference>
<keyword evidence="3" id="KW-0547">Nucleotide-binding</keyword>
<accession>A0A2J7ZPV2</accession>
<dbReference type="GO" id="GO:0004383">
    <property type="term" value="F:guanylate cyclase activity"/>
    <property type="evidence" value="ECO:0007669"/>
    <property type="project" value="TreeGrafter"/>
</dbReference>
<keyword evidence="5" id="KW-0472">Membrane</keyword>
<dbReference type="PROSITE" id="PS50125">
    <property type="entry name" value="GUANYLATE_CYCLASE_2"/>
    <property type="match status" value="1"/>
</dbReference>
<dbReference type="InterPro" id="IPR029787">
    <property type="entry name" value="Nucleotide_cyclase"/>
</dbReference>
<evidence type="ECO:0000256" key="6">
    <source>
        <dbReference type="ARBA" id="ARBA00023239"/>
    </source>
</evidence>
<proteinExistence type="predicted"/>
<evidence type="ECO:0000256" key="1">
    <source>
        <dbReference type="ARBA" id="ARBA00004370"/>
    </source>
</evidence>
<sequence>MCKEVPAKTVMRFLNDLYTRFDSLLDIYGVYKVETIGDCYMIMDRAARTDWQIGWAGQKRSSGASRRRLGGVSCIPVLPATIIIVDASTSVSILACTWRALSYGALETYPAR</sequence>
<feature type="domain" description="Guanylate cyclase" evidence="7">
    <location>
        <begin position="1"/>
        <end position="43"/>
    </location>
</feature>
<dbReference type="Gene3D" id="3.30.70.1230">
    <property type="entry name" value="Nucleotide cyclase"/>
    <property type="match status" value="1"/>
</dbReference>
<dbReference type="GO" id="GO:0007168">
    <property type="term" value="P:receptor guanylyl cyclase signaling pathway"/>
    <property type="evidence" value="ECO:0007669"/>
    <property type="project" value="TreeGrafter"/>
</dbReference>
<dbReference type="EMBL" id="PGGS01000682">
    <property type="protein sequence ID" value="PNH02297.1"/>
    <property type="molecule type" value="Genomic_DNA"/>
</dbReference>
<dbReference type="GO" id="GO:0001653">
    <property type="term" value="F:peptide receptor activity"/>
    <property type="evidence" value="ECO:0007669"/>
    <property type="project" value="TreeGrafter"/>
</dbReference>
<keyword evidence="4" id="KW-1133">Transmembrane helix</keyword>
<keyword evidence="2" id="KW-0812">Transmembrane</keyword>
<dbReference type="InterPro" id="IPR001054">
    <property type="entry name" value="A/G_cyclase"/>
</dbReference>
<dbReference type="Proteomes" id="UP000236333">
    <property type="component" value="Unassembled WGS sequence"/>
</dbReference>
<keyword evidence="6" id="KW-0456">Lyase</keyword>
<gene>
    <name evidence="8" type="ORF">TSOC_011747</name>
</gene>
<dbReference type="SUPFAM" id="SSF55073">
    <property type="entry name" value="Nucleotide cyclase"/>
    <property type="match status" value="1"/>
</dbReference>
<dbReference type="Pfam" id="PF00211">
    <property type="entry name" value="Guanylate_cyc"/>
    <property type="match status" value="1"/>
</dbReference>
<protein>
    <submittedName>
        <fullName evidence="8">Soluble guanylate cyclase gcy-31</fullName>
    </submittedName>
</protein>
<name>A0A2J7ZPV2_9CHLO</name>
<dbReference type="GO" id="GO:0004016">
    <property type="term" value="F:adenylate cyclase activity"/>
    <property type="evidence" value="ECO:0007669"/>
    <property type="project" value="TreeGrafter"/>
</dbReference>
<dbReference type="OrthoDB" id="532905at2759"/>
<dbReference type="InterPro" id="IPR050401">
    <property type="entry name" value="Cyclic_nucleotide_synthase"/>
</dbReference>
<dbReference type="AlphaFoldDB" id="A0A2J7ZPV2"/>
<evidence type="ECO:0000256" key="5">
    <source>
        <dbReference type="ARBA" id="ARBA00023136"/>
    </source>
</evidence>
<keyword evidence="9" id="KW-1185">Reference proteome</keyword>
<dbReference type="GO" id="GO:0035556">
    <property type="term" value="P:intracellular signal transduction"/>
    <property type="evidence" value="ECO:0007669"/>
    <property type="project" value="InterPro"/>
</dbReference>
<comment type="subcellular location">
    <subcellularLocation>
        <location evidence="1">Membrane</location>
    </subcellularLocation>
</comment>
<evidence type="ECO:0000313" key="9">
    <source>
        <dbReference type="Proteomes" id="UP000236333"/>
    </source>
</evidence>
<dbReference type="PANTHER" id="PTHR11920:SF335">
    <property type="entry name" value="GUANYLATE CYCLASE"/>
    <property type="match status" value="1"/>
</dbReference>
<evidence type="ECO:0000259" key="7">
    <source>
        <dbReference type="PROSITE" id="PS50125"/>
    </source>
</evidence>
<dbReference type="GO" id="GO:0005886">
    <property type="term" value="C:plasma membrane"/>
    <property type="evidence" value="ECO:0007669"/>
    <property type="project" value="TreeGrafter"/>
</dbReference>